<proteinExistence type="predicted"/>
<protein>
    <submittedName>
        <fullName evidence="3">Uncharacterized protein</fullName>
    </submittedName>
</protein>
<dbReference type="AlphaFoldDB" id="G9M5T7"/>
<feature type="chain" id="PRO_5007665397" evidence="2">
    <location>
        <begin position="25"/>
        <end position="94"/>
    </location>
</feature>
<keyword evidence="2" id="KW-0732">Signal</keyword>
<name>G9M5T7_RALPI</name>
<reference evidence="3" key="1">
    <citation type="journal article" date="2012" name="Biosci. Biotechnol. Biochem.">
        <title>Analysis of two gene clusters involved in 2,4,6-trichlorophenol degradation by Ralstonia pickettii DTP0602.</title>
        <authorList>
            <person name="Hatta T."/>
            <person name="Fujii E."/>
            <person name="Takizawa N."/>
        </authorList>
    </citation>
    <scope>NUCLEOTIDE SEQUENCE</scope>
    <source>
        <strain evidence="3">DTP0602</strain>
    </source>
</reference>
<evidence type="ECO:0000256" key="1">
    <source>
        <dbReference type="SAM" id="MobiDB-lite"/>
    </source>
</evidence>
<accession>G9M5T7</accession>
<evidence type="ECO:0000313" key="3">
    <source>
        <dbReference type="EMBL" id="BAL41323.1"/>
    </source>
</evidence>
<dbReference type="EMBL" id="BA000057">
    <property type="protein sequence ID" value="BAM65757.1"/>
    <property type="molecule type" value="Genomic_DNA"/>
</dbReference>
<feature type="compositionally biased region" description="Basic and acidic residues" evidence="1">
    <location>
        <begin position="61"/>
        <end position="77"/>
    </location>
</feature>
<organism evidence="3">
    <name type="scientific">Ralstonia pickettii</name>
    <name type="common">Burkholderia pickettii</name>
    <dbReference type="NCBI Taxonomy" id="329"/>
    <lineage>
        <taxon>Bacteria</taxon>
        <taxon>Pseudomonadati</taxon>
        <taxon>Pseudomonadota</taxon>
        <taxon>Betaproteobacteria</taxon>
        <taxon>Burkholderiales</taxon>
        <taxon>Burkholderiaceae</taxon>
        <taxon>Ralstonia</taxon>
    </lineage>
</organism>
<feature type="signal peptide" evidence="2">
    <location>
        <begin position="1"/>
        <end position="24"/>
    </location>
</feature>
<feature type="region of interest" description="Disordered" evidence="1">
    <location>
        <begin position="39"/>
        <end position="94"/>
    </location>
</feature>
<sequence>MKTIHSLSLMAMAMMAAASGTAHAQHVVGGMGEEVRIGAFSGPAHGNGNRGLSDSRAFNAAKRDKGRTRSTERHDARPGTVRAPASSLPGRHLP</sequence>
<evidence type="ECO:0000256" key="2">
    <source>
        <dbReference type="SAM" id="SignalP"/>
    </source>
</evidence>
<dbReference type="EMBL" id="AB600327">
    <property type="protein sequence ID" value="BAL41323.1"/>
    <property type="molecule type" value="Genomic_DNA"/>
</dbReference>